<comment type="caution">
    <text evidence="1">The sequence shown here is derived from an EMBL/GenBank/DDBJ whole genome shotgun (WGS) entry which is preliminary data.</text>
</comment>
<protein>
    <submittedName>
        <fullName evidence="1">Uncharacterized protein</fullName>
    </submittedName>
</protein>
<proteinExistence type="predicted"/>
<dbReference type="AlphaFoldDB" id="A0A836CIP4"/>
<sequence>MATGNNKAAYSTNNEADNNIMRLLHQMERQTLALDRIEDRQRRLPQDLSLMMLLDLKVLESARKKAGTTFNEAKQALRLVQVMYVMEDGQRHSTSRRSYDGRYATIVANMMVEQHEVLCKVNMEKKSAGNSYSAGICVTIPGPSPATAGIVEFWHALSEATEEDGWLILVDGTFFMGDPTRGTCIYVRSCYRDLTEHIEQLLAIGTRRVVVTGTPGIGKSVYAFYWLWRLCQAGKTVVYQSDNDFYRFCGQDVRQGNRSEFFRAGYLQDANAGFLCDPDMELYSCFQGVTIAFMSSCKKRYSKFLNTPRATARCMPVWGEGTGLTGNAADMVLHSFTEKFVDARLMWASQYIFDDICKPPDEVLQRQALVAATAHHPTTVAVLGLVNEPFVHRMLGKEGHFEYQVIDPLQSGVNTIHFTFHNTAYFARLDDVGRAEEGIYYAPQANNLAARASFAVLNRVLYIFQITFAAEHVMRKAAIHDIVHVMYGKRRRRNVVLVYVVPPDAVEQFQEQIEEKIDKRNLAFQQWIIKLPLTA</sequence>
<dbReference type="Proteomes" id="UP000664859">
    <property type="component" value="Unassembled WGS sequence"/>
</dbReference>
<keyword evidence="2" id="KW-1185">Reference proteome</keyword>
<gene>
    <name evidence="1" type="ORF">JKP88DRAFT_254422</name>
</gene>
<evidence type="ECO:0000313" key="1">
    <source>
        <dbReference type="EMBL" id="KAG5186713.1"/>
    </source>
</evidence>
<dbReference type="PANTHER" id="PTHR33129">
    <property type="entry name" value="PROTEIN KINASE DOMAIN-CONTAINING PROTEIN-RELATED"/>
    <property type="match status" value="1"/>
</dbReference>
<accession>A0A836CIP4</accession>
<evidence type="ECO:0000313" key="2">
    <source>
        <dbReference type="Proteomes" id="UP000664859"/>
    </source>
</evidence>
<dbReference type="OrthoDB" id="104224at2759"/>
<dbReference type="InterPro" id="IPR052980">
    <property type="entry name" value="Crinkler_effector"/>
</dbReference>
<dbReference type="PANTHER" id="PTHR33129:SF1">
    <property type="entry name" value="ATP-BINDING PROTEIN"/>
    <property type="match status" value="1"/>
</dbReference>
<organism evidence="1 2">
    <name type="scientific">Tribonema minus</name>
    <dbReference type="NCBI Taxonomy" id="303371"/>
    <lineage>
        <taxon>Eukaryota</taxon>
        <taxon>Sar</taxon>
        <taxon>Stramenopiles</taxon>
        <taxon>Ochrophyta</taxon>
        <taxon>PX clade</taxon>
        <taxon>Xanthophyceae</taxon>
        <taxon>Tribonematales</taxon>
        <taxon>Tribonemataceae</taxon>
        <taxon>Tribonema</taxon>
    </lineage>
</organism>
<dbReference type="EMBL" id="JAFCMP010000106">
    <property type="protein sequence ID" value="KAG5186713.1"/>
    <property type="molecule type" value="Genomic_DNA"/>
</dbReference>
<reference evidence="1" key="1">
    <citation type="submission" date="2021-02" db="EMBL/GenBank/DDBJ databases">
        <title>First Annotated Genome of the Yellow-green Alga Tribonema minus.</title>
        <authorList>
            <person name="Mahan K.M."/>
        </authorList>
    </citation>
    <scope>NUCLEOTIDE SEQUENCE</scope>
    <source>
        <strain evidence="1">UTEX B ZZ1240</strain>
    </source>
</reference>
<name>A0A836CIP4_9STRA</name>